<dbReference type="AlphaFoldDB" id="A0A5L5SL71"/>
<evidence type="ECO:0000313" key="38">
    <source>
        <dbReference type="Proteomes" id="UP000843503"/>
    </source>
</evidence>
<evidence type="ECO:0000313" key="23">
    <source>
        <dbReference type="EMBL" id="RJZ18145.1"/>
    </source>
</evidence>
<dbReference type="EMBL" id="AAAICE010000012">
    <property type="protein sequence ID" value="EAC3883136.1"/>
    <property type="molecule type" value="Genomic_DNA"/>
</dbReference>
<evidence type="ECO:0000313" key="34">
    <source>
        <dbReference type="Proteomes" id="UP000530452"/>
    </source>
</evidence>
<evidence type="ECO:0000313" key="26">
    <source>
        <dbReference type="Proteomes" id="UP000352246"/>
    </source>
</evidence>
<dbReference type="EMBL" id="QDAY01000001">
    <property type="protein sequence ID" value="KAA9453848.1"/>
    <property type="molecule type" value="Genomic_DNA"/>
</dbReference>
<dbReference type="EMBL" id="AALAQH010000001">
    <property type="protein sequence ID" value="ECX6923077.1"/>
    <property type="molecule type" value="Genomic_DNA"/>
</dbReference>
<evidence type="ECO:0000313" key="21">
    <source>
        <dbReference type="EMBL" id="HAJ9594327.1"/>
    </source>
</evidence>
<evidence type="ECO:0000313" key="8">
    <source>
        <dbReference type="EMBL" id="EAH2283571.1"/>
    </source>
</evidence>
<dbReference type="Proteomes" id="UP000345329">
    <property type="component" value="Unassembled WGS sequence"/>
</dbReference>
<evidence type="ECO:0000313" key="12">
    <source>
        <dbReference type="EMBL" id="ECH7212149.1"/>
    </source>
</evidence>
<evidence type="ECO:0000313" key="18">
    <source>
        <dbReference type="EMBL" id="HAA8491677.1"/>
    </source>
</evidence>
<dbReference type="Proteomes" id="UP000533021">
    <property type="component" value="Unassembled WGS sequence"/>
</dbReference>
<reference evidence="25 28" key="5">
    <citation type="submission" date="2018-06" db="EMBL/GenBank/DDBJ databases">
        <authorList>
            <consortium name="GenomeTrakr: Next Generation Sequencing Network for Food Pathogen Tracability"/>
        </authorList>
    </citation>
    <scope>NUCLEOTIDE SEQUENCE [LARGE SCALE GENOMIC DNA]</scope>
    <source>
        <strain evidence="1 27">CFSAN060999</strain>
        <strain evidence="3 28">FDA00009539</strain>
        <strain evidence="6">FDA00011243</strain>
        <strain evidence="12 26">FDA00014472</strain>
        <strain evidence="33">FDA956581-098-004</strain>
        <strain evidence="15 30">FLAG-51482A</strain>
        <strain evidence="4 25">VA-WGS-00405</strain>
    </source>
</reference>
<dbReference type="EMBL" id="DABJAN010000005">
    <property type="protein sequence ID" value="HAJ9594327.1"/>
    <property type="molecule type" value="Genomic_DNA"/>
</dbReference>
<dbReference type="EMBL" id="AAISWI010000013">
    <property type="protein sequence ID" value="ECH7212149.1"/>
    <property type="molecule type" value="Genomic_DNA"/>
</dbReference>
<dbReference type="Proteomes" id="UP000378540">
    <property type="component" value="Unassembled WGS sequence"/>
</dbReference>
<evidence type="ECO:0000313" key="32">
    <source>
        <dbReference type="Proteomes" id="UP000478945"/>
    </source>
</evidence>
<evidence type="ECO:0000313" key="29">
    <source>
        <dbReference type="Proteomes" id="UP000401273"/>
    </source>
</evidence>
<dbReference type="EMBL" id="AACJPM010000004">
    <property type="protein sequence ID" value="EAK8444208.1"/>
    <property type="molecule type" value="Genomic_DNA"/>
</dbReference>
<evidence type="ECO:0000313" key="30">
    <source>
        <dbReference type="Proteomes" id="UP000427828"/>
    </source>
</evidence>
<reference evidence="23 24" key="1">
    <citation type="journal article" date="2018" name="BMC Genomics">
        <title>Genes significantly associated with lineage II food isolates of Listeria monocytogenes.</title>
        <authorList>
            <person name="Pirone-Davies C."/>
            <person name="Chen Y."/>
            <person name="Pightling A."/>
            <person name="Ryan G."/>
            <person name="Wang Y."/>
            <person name="Yao K."/>
            <person name="Hoffmann M."/>
            <person name="Allard M.W."/>
        </authorList>
    </citation>
    <scope>NUCLEOTIDE SEQUENCE [LARGE SCALE GENOMIC DNA]</scope>
    <source>
        <strain evidence="23 24">PNUSAL000190</strain>
    </source>
</reference>
<reference evidence="37 38" key="2">
    <citation type="journal article" date="2018" name="Genome Biol.">
        <title>SKESA: strategic k-mer extension for scrupulous assemblies.</title>
        <authorList>
            <person name="Souvorov A."/>
            <person name="Agarwala R."/>
            <person name="Lipman D.J."/>
        </authorList>
    </citation>
    <scope>NUCLEOTIDE SEQUENCE [LARGE SCALE GENOMIC DNA]</scope>
    <source>
        <strain evidence="21">2017-325981-023-01</strain>
        <strain evidence="20">CFIAFB20140010</strain>
        <strain evidence="19 39">CFIAFB20160079</strain>
        <strain evidence="17">Sam_F526FDD3-C0F7-43DB-B204-E231FEF9C926</strain>
    </source>
</reference>
<dbReference type="Proteomes" id="UP000478945">
    <property type="component" value="Unassembled WGS sequence"/>
</dbReference>
<dbReference type="EMBL" id="AABGHY010000041">
    <property type="protein sequence ID" value="EAH3295883.1"/>
    <property type="molecule type" value="Genomic_DNA"/>
</dbReference>
<evidence type="ECO:0000313" key="37">
    <source>
        <dbReference type="Proteomes" id="UP000840567"/>
    </source>
</evidence>
<evidence type="ECO:0000313" key="19">
    <source>
        <dbReference type="EMBL" id="HAB7365094.1"/>
    </source>
</evidence>
<evidence type="ECO:0000313" key="2">
    <source>
        <dbReference type="EMBL" id="EAC3883392.1"/>
    </source>
</evidence>
<dbReference type="Proteomes" id="UP000546397">
    <property type="component" value="Unassembled WGS sequence"/>
</dbReference>
<evidence type="ECO:0000313" key="31">
    <source>
        <dbReference type="Proteomes" id="UP000460224"/>
    </source>
</evidence>
<dbReference type="Proteomes" id="UP000840567">
    <property type="component" value="Unassembled WGS sequence"/>
</dbReference>
<dbReference type="EMBL" id="AAAMZD010000001">
    <property type="protein sequence ID" value="EAD3791785.1"/>
    <property type="molecule type" value="Genomic_DNA"/>
</dbReference>
<dbReference type="Proteomes" id="UP000401273">
    <property type="component" value="Unassembled WGS sequence"/>
</dbReference>
<dbReference type="EMBL" id="AABEMN010000075">
    <property type="protein sequence ID" value="EAG9521262.1"/>
    <property type="molecule type" value="Genomic_DNA"/>
</dbReference>
<evidence type="ECO:0000313" key="4">
    <source>
        <dbReference type="EMBL" id="EAD3791785.1"/>
    </source>
</evidence>
<evidence type="ECO:0000313" key="14">
    <source>
        <dbReference type="EMBL" id="ECL0130422.1"/>
    </source>
</evidence>
<dbReference type="Proteomes" id="UP000356407">
    <property type="component" value="Unassembled WGS sequence"/>
</dbReference>
<organism evidence="5 29">
    <name type="scientific">Listeria monocytogenes</name>
    <dbReference type="NCBI Taxonomy" id="1639"/>
    <lineage>
        <taxon>Bacteria</taxon>
        <taxon>Bacillati</taxon>
        <taxon>Bacillota</taxon>
        <taxon>Bacilli</taxon>
        <taxon>Bacillales</taxon>
        <taxon>Listeriaceae</taxon>
        <taxon>Listeria</taxon>
    </lineage>
</organism>
<evidence type="ECO:0000313" key="11">
    <source>
        <dbReference type="EMBL" id="EAK8451602.1"/>
    </source>
</evidence>
<accession>A0A5L5SL71</accession>
<sequence length="71" mass="8065">MTKDGTKEALAEVGVTRKNRLLRKICRHKDKEIFKDTSYDGIQGERRVVVCRNCGELVSDFIAKYEGGGFK</sequence>
<dbReference type="Proteomes" id="UP000460224">
    <property type="component" value="Unassembled WGS sequence"/>
</dbReference>
<evidence type="ECO:0000313" key="3">
    <source>
        <dbReference type="EMBL" id="EAC5950809.1"/>
    </source>
</evidence>
<evidence type="ECO:0000313" key="10">
    <source>
        <dbReference type="EMBL" id="EAK8444208.1"/>
    </source>
</evidence>
<dbReference type="EMBL" id="DAAEQL010000004">
    <property type="protein sequence ID" value="HAA8490663.1"/>
    <property type="molecule type" value="Genomic_DNA"/>
</dbReference>
<dbReference type="EMBL" id="AAARLF010000047">
    <property type="protein sequence ID" value="EAE2899394.1"/>
    <property type="molecule type" value="Genomic_DNA"/>
</dbReference>
<dbReference type="EMBL" id="AABFVG010000046">
    <property type="protein sequence ID" value="EAH2283571.1"/>
    <property type="molecule type" value="Genomic_DNA"/>
</dbReference>
<gene>
    <name evidence="3" type="ORF">AP104_15735</name>
    <name evidence="6" type="ORF">B1S26_10940</name>
    <name evidence="1" type="ORF">B4X68_14075</name>
    <name evidence="2" type="ORF">B4X68_15445</name>
    <name evidence="15" type="ORF">BCZ19_00200</name>
    <name evidence="10" type="ORF">CIC48_07645</name>
    <name evidence="11" type="ORF">CQB50_15215</name>
    <name evidence="8" type="ORF">D4920_16005</name>
    <name evidence="7" type="ORF">D4B11_16020</name>
    <name evidence="9" type="ORF">D5N24_15975</name>
    <name evidence="22" type="ORF">DCK61_05120</name>
    <name evidence="23" type="ORF">DYZ50_02991</name>
    <name evidence="5" type="ORF">E1W43_15870</name>
    <name evidence="13" type="ORF">FJL26_05170</name>
    <name evidence="14" type="ORF">FJU19_04885</name>
    <name evidence="12" type="ORF">FPL45_12485</name>
    <name evidence="16" type="ORF">GDA59_01525</name>
    <name evidence="17" type="ORF">GHO09_09155</name>
    <name evidence="18" type="ORF">GHO09_14285</name>
    <name evidence="19" type="ORF">GYO01_13335</name>
    <name evidence="20" type="ORF">GYP27_15000</name>
    <name evidence="21" type="ORF">HQN34_002557</name>
    <name evidence="4" type="ORF">UI29_03235</name>
</gene>
<reference evidence="10" key="4">
    <citation type="submission" date="2018-06" db="EMBL/GenBank/DDBJ databases">
        <authorList>
            <consortium name="PulseNet: The National Subtyping Network for Foodborne Disease Surveillance"/>
            <person name="Tarr C.L."/>
            <person name="Trees E."/>
            <person name="Katz L.S."/>
            <person name="Carleton-Romer H.A."/>
            <person name="Stroika S."/>
            <person name="Kucerova Z."/>
            <person name="Roache K.F."/>
            <person name="Sabol A.L."/>
            <person name="Besser J."/>
            <person name="Gerner-Smidt P."/>
        </authorList>
    </citation>
    <scope>NUCLEOTIDE SEQUENCE</scope>
    <source>
        <strain evidence="10">PNUSAL003200</strain>
        <strain evidence="11">PNUSAL003387</strain>
    </source>
</reference>
<dbReference type="Proteomes" id="UP000530452">
    <property type="component" value="Unassembled WGS sequence"/>
</dbReference>
<dbReference type="EMBL" id="AAMHBK010000001">
    <property type="protein sequence ID" value="EDH2907499.1"/>
    <property type="molecule type" value="Genomic_DNA"/>
</dbReference>
<evidence type="ECO:0000313" key="15">
    <source>
        <dbReference type="EMBL" id="ECX6923077.1"/>
    </source>
</evidence>
<evidence type="ECO:0000313" key="28">
    <source>
        <dbReference type="Proteomes" id="UP000378540"/>
    </source>
</evidence>
<dbReference type="Proteomes" id="UP000285054">
    <property type="component" value="Unassembled WGS sequence"/>
</dbReference>
<evidence type="ECO:0000313" key="7">
    <source>
        <dbReference type="EMBL" id="EAG9521262.1"/>
    </source>
</evidence>
<evidence type="ECO:0000313" key="5">
    <source>
        <dbReference type="EMBL" id="EAE2899394.1"/>
    </source>
</evidence>
<reference evidence="5 29" key="6">
    <citation type="submission" date="2019-03" db="EMBL/GenBank/DDBJ databases">
        <authorList>
            <person name="Ashton P.M."/>
            <person name="Dallman T."/>
            <person name="Nair S."/>
            <person name="De Pinna E."/>
            <person name="Peters T."/>
            <person name="Grant K."/>
        </authorList>
    </citation>
    <scope>NUCLEOTIDE SEQUENCE [LARGE SCALE GENOMIC DNA]</scope>
    <source>
        <strain evidence="8 35">282333</strain>
        <strain evidence="9 34">282352</strain>
        <strain evidence="7 36">289003</strain>
        <strain evidence="13">758776</strain>
        <strain evidence="14 32">760311</strain>
        <strain evidence="5">RL15000271</strain>
    </source>
</reference>
<dbReference type="Proteomes" id="UP000845014">
    <property type="component" value="Unassembled WGS sequence"/>
</dbReference>
<evidence type="ECO:0000313" key="22">
    <source>
        <dbReference type="EMBL" id="KAA9453848.1"/>
    </source>
</evidence>
<dbReference type="EMBL" id="AABAYG010000005">
    <property type="protein sequence ID" value="EAG2245917.1"/>
    <property type="molecule type" value="Genomic_DNA"/>
</dbReference>
<dbReference type="EMBL" id="AACJPJ010000010">
    <property type="protein sequence ID" value="EAK8451602.1"/>
    <property type="molecule type" value="Genomic_DNA"/>
</dbReference>
<reference evidence="16" key="7">
    <citation type="submission" date="2019-10" db="EMBL/GenBank/DDBJ databases">
        <authorList>
            <consortium name="GenomeTrakr network: Whole genome sequencing for foodborne pathogen traceback"/>
        </authorList>
    </citation>
    <scope>NUCLEOTIDE SEQUENCE</scope>
    <source>
        <strain evidence="16">PNUSAL006061</strain>
    </source>
</reference>
<evidence type="ECO:0000313" key="9">
    <source>
        <dbReference type="EMBL" id="EAH3295883.1"/>
    </source>
</evidence>
<dbReference type="Proteomes" id="UP000427828">
    <property type="component" value="Unassembled WGS sequence"/>
</dbReference>
<reference evidence="22 31" key="3">
    <citation type="submission" date="2018-04" db="EMBL/GenBank/DDBJ databases">
        <title>Genome Analysis of a Prevalent Clone of Listeria monocytogenes Sequence Type 87 in China.</title>
        <authorList>
            <person name="Wang Y."/>
        </authorList>
    </citation>
    <scope>NUCLEOTIDE SEQUENCE [LARGE SCALE GENOMIC DNA]</scope>
    <source>
        <strain evidence="22 31">ICDC_LM1523</strain>
    </source>
</reference>
<dbReference type="EMBL" id="AAJEKY010000003">
    <property type="protein sequence ID" value="ECL0130422.1"/>
    <property type="molecule type" value="Genomic_DNA"/>
</dbReference>
<dbReference type="Proteomes" id="UP000481141">
    <property type="component" value="Unassembled WGS sequence"/>
</dbReference>
<evidence type="ECO:0000313" key="16">
    <source>
        <dbReference type="EMBL" id="EDH2907499.1"/>
    </source>
</evidence>
<evidence type="ECO:0000313" key="35">
    <source>
        <dbReference type="Proteomes" id="UP000533021"/>
    </source>
</evidence>
<proteinExistence type="predicted"/>
<name>A0A5L5SL71_LISMN</name>
<dbReference type="EMBL" id="DAAEQL010000012">
    <property type="protein sequence ID" value="HAA8491677.1"/>
    <property type="molecule type" value="Genomic_DNA"/>
</dbReference>
<dbReference type="EMBL" id="AAJEGI010000003">
    <property type="protein sequence ID" value="ECK9837715.1"/>
    <property type="molecule type" value="Genomic_DNA"/>
</dbReference>
<dbReference type="Proteomes" id="UP000840569">
    <property type="component" value="Unassembled WGS sequence"/>
</dbReference>
<evidence type="ECO:0000313" key="1">
    <source>
        <dbReference type="EMBL" id="EAC3883136.1"/>
    </source>
</evidence>
<evidence type="ECO:0000313" key="6">
    <source>
        <dbReference type="EMBL" id="EAG2245917.1"/>
    </source>
</evidence>
<evidence type="ECO:0000313" key="13">
    <source>
        <dbReference type="EMBL" id="ECK9837715.1"/>
    </source>
</evidence>
<dbReference type="RefSeq" id="WP_003731843.1">
    <property type="nucleotide sequence ID" value="NC_021826.1"/>
</dbReference>
<evidence type="ECO:0000313" key="36">
    <source>
        <dbReference type="Proteomes" id="UP000546397"/>
    </source>
</evidence>
<protein>
    <submittedName>
        <fullName evidence="5">Uncharacterized protein</fullName>
    </submittedName>
</protein>
<dbReference type="EMBL" id="AAAJCR010000030">
    <property type="protein sequence ID" value="EAC5950809.1"/>
    <property type="molecule type" value="Genomic_DNA"/>
</dbReference>
<evidence type="ECO:0000313" key="27">
    <source>
        <dbReference type="Proteomes" id="UP000356407"/>
    </source>
</evidence>
<dbReference type="EMBL" id="QXKO01000014">
    <property type="protein sequence ID" value="RJZ18145.1"/>
    <property type="molecule type" value="Genomic_DNA"/>
</dbReference>
<comment type="caution">
    <text evidence="5">The sequence shown here is derived from an EMBL/GenBank/DDBJ whole genome shotgun (WGS) entry which is preliminary data.</text>
</comment>
<evidence type="ECO:0000313" key="33">
    <source>
        <dbReference type="Proteomes" id="UP000481141"/>
    </source>
</evidence>
<reference evidence="19" key="8">
    <citation type="submission" date="2020-01" db="EMBL/GenBank/DDBJ databases">
        <authorList>
            <consortium name="NCBI Pathogen Detection Project"/>
        </authorList>
    </citation>
    <scope>NUCLEOTIDE SEQUENCE</scope>
    <source>
        <strain evidence="21">2017-325981-023-01</strain>
        <strain evidence="20">CFIAFB20140010</strain>
        <strain evidence="19">CFIAFB20160079</strain>
        <strain evidence="17">Sam_F526FDD3-C0F7-43DB-B204-E231FEF9C926</strain>
    </source>
</reference>
<dbReference type="Proteomes" id="UP000352246">
    <property type="component" value="Unassembled WGS sequence"/>
</dbReference>
<evidence type="ECO:0000313" key="39">
    <source>
        <dbReference type="Proteomes" id="UP000845014"/>
    </source>
</evidence>
<evidence type="ECO:0000313" key="25">
    <source>
        <dbReference type="Proteomes" id="UP000345329"/>
    </source>
</evidence>
<dbReference type="EMBL" id="AAAICE010000016">
    <property type="protein sequence ID" value="EAC3883392.1"/>
    <property type="molecule type" value="Genomic_DNA"/>
</dbReference>
<evidence type="ECO:0000313" key="24">
    <source>
        <dbReference type="Proteomes" id="UP000285054"/>
    </source>
</evidence>
<dbReference type="EMBL" id="DAAHYZ010000015">
    <property type="protein sequence ID" value="HAB7723290.1"/>
    <property type="molecule type" value="Genomic_DNA"/>
</dbReference>
<evidence type="ECO:0000313" key="17">
    <source>
        <dbReference type="EMBL" id="HAA8490663.1"/>
    </source>
</evidence>
<evidence type="ECO:0000313" key="20">
    <source>
        <dbReference type="EMBL" id="HAB7723290.1"/>
    </source>
</evidence>
<dbReference type="Proteomes" id="UP000843503">
    <property type="component" value="Unassembled WGS sequence"/>
</dbReference>
<dbReference type="EMBL" id="DAAHUJ010000009">
    <property type="protein sequence ID" value="HAB7365094.1"/>
    <property type="molecule type" value="Genomic_DNA"/>
</dbReference>